<feature type="transmembrane region" description="Helical" evidence="11">
    <location>
        <begin position="145"/>
        <end position="164"/>
    </location>
</feature>
<dbReference type="Gene3D" id="1.20.1530.20">
    <property type="match status" value="1"/>
</dbReference>
<protein>
    <recommendedName>
        <fullName evidence="17">Cation/H+ exchanger domain-containing protein</fullName>
    </recommendedName>
</protein>
<organism evidence="15 16">
    <name type="scientific">Rubroshorea leprosula</name>
    <dbReference type="NCBI Taxonomy" id="152421"/>
    <lineage>
        <taxon>Eukaryota</taxon>
        <taxon>Viridiplantae</taxon>
        <taxon>Streptophyta</taxon>
        <taxon>Embryophyta</taxon>
        <taxon>Tracheophyta</taxon>
        <taxon>Spermatophyta</taxon>
        <taxon>Magnoliopsida</taxon>
        <taxon>eudicotyledons</taxon>
        <taxon>Gunneridae</taxon>
        <taxon>Pentapetalae</taxon>
        <taxon>rosids</taxon>
        <taxon>malvids</taxon>
        <taxon>Malvales</taxon>
        <taxon>Dipterocarpaceae</taxon>
        <taxon>Rubroshorea</taxon>
    </lineage>
</organism>
<feature type="transmembrane region" description="Helical" evidence="11">
    <location>
        <begin position="111"/>
        <end position="133"/>
    </location>
</feature>
<dbReference type="GO" id="GO:1902600">
    <property type="term" value="P:proton transmembrane transport"/>
    <property type="evidence" value="ECO:0007669"/>
    <property type="project" value="InterPro"/>
</dbReference>
<name>A0AAV5K9H9_9ROSI</name>
<dbReference type="GO" id="GO:0012505">
    <property type="term" value="C:endomembrane system"/>
    <property type="evidence" value="ECO:0007669"/>
    <property type="project" value="TreeGrafter"/>
</dbReference>
<dbReference type="InterPro" id="IPR038770">
    <property type="entry name" value="Na+/solute_symporter_sf"/>
</dbReference>
<feature type="domain" description="Cation/H(+) antiporter C-terminal" evidence="14">
    <location>
        <begin position="592"/>
        <end position="737"/>
    </location>
</feature>
<feature type="transmembrane region" description="Helical" evidence="11">
    <location>
        <begin position="299"/>
        <end position="317"/>
    </location>
</feature>
<sequence length="763" mass="84249">MSNGVWESGSALTTSLPFLLTQLFVVLFLDRILLSILKPLHQPRIVAHITCGVLLGPTFFGETDLSRSYVIPYKTTMVLETFANLALVYYMFLVGLEMDFSLILGCGTKPLTFAIAGILLPLGVGFGLFFLALSHSHDFDTGGSMFWAIVLTSTNFPDLARVLANLKLLQSDIGRTAMCSAIISDLCSWLLLVVAISILNTSKYYALLSTTIFVLVSVFLIRPALSWLICCTSKGEQGNIYITDNHVWFILAGIVLFGFITDACGSHSIFGAFMFGVIMPQEYEHEHGNMIGSTVIEKLDHFVTGILMPLFFLVSGLRSDVAFMLSKTPWTIVLLVVVVSCAAKIVSAFLVSLLYRMPPREGLALGLLMNTKGVLALIILNTGRNIKAVEPILAYSYQPKHLVNYRNRTIQRATTELRILACVHSIRNVSGILSLLNLSNATKQSPLCIFSVHLVELTGRASTAVLIVHDEFKPTNNRTKTETGQINIAFDNFEKKNAAVTLRTITALSPYATMHVDVCSLAEDKRVALIILPFHKQMNTDGRMGNTNSTFADVNHNVLMNAPCSVGILVDRGLGSKHVDSQHGQQQVAEQIAMLFIGGPDDREALAYAWRMAGHPNVRLTVVRFILRKDAAMMVEEREKKMDDEYIYEFKFKTMQNSSINYMEKVVKNNQETIAAIRTMGDVYDLYVVGRGKGVKSPSTLELSNWSICPELGIIGDILGSSNFALHASVLVVQQYSHGSTMTLNLSNRSNNDDSDQDEGYQS</sequence>
<dbReference type="Proteomes" id="UP001054252">
    <property type="component" value="Unassembled WGS sequence"/>
</dbReference>
<feature type="transmembrane region" description="Helical" evidence="11">
    <location>
        <begin position="12"/>
        <end position="33"/>
    </location>
</feature>
<gene>
    <name evidence="15" type="ORF">SLEP1_g30876</name>
</gene>
<keyword evidence="7" id="KW-0406">Ion transport</keyword>
<feature type="compositionally biased region" description="Acidic residues" evidence="10">
    <location>
        <begin position="753"/>
        <end position="763"/>
    </location>
</feature>
<evidence type="ECO:0000256" key="2">
    <source>
        <dbReference type="ARBA" id="ARBA00022448"/>
    </source>
</evidence>
<evidence type="ECO:0000313" key="15">
    <source>
        <dbReference type="EMBL" id="GKV20812.1"/>
    </source>
</evidence>
<evidence type="ECO:0000256" key="9">
    <source>
        <dbReference type="ARBA" id="ARBA00038341"/>
    </source>
</evidence>
<feature type="transmembrane region" description="Helical" evidence="11">
    <location>
        <begin position="81"/>
        <end position="104"/>
    </location>
</feature>
<feature type="transmembrane region" description="Helical" evidence="11">
    <location>
        <begin position="329"/>
        <end position="351"/>
    </location>
</feature>
<keyword evidence="2" id="KW-0813">Transport</keyword>
<feature type="domain" description="Cation/H(+) antiporter central" evidence="13">
    <location>
        <begin position="447"/>
        <end position="577"/>
    </location>
</feature>
<evidence type="ECO:0000256" key="10">
    <source>
        <dbReference type="SAM" id="MobiDB-lite"/>
    </source>
</evidence>
<feature type="transmembrane region" description="Helical" evidence="11">
    <location>
        <begin position="246"/>
        <end position="279"/>
    </location>
</feature>
<reference evidence="15 16" key="1">
    <citation type="journal article" date="2021" name="Commun. Biol.">
        <title>The genome of Shorea leprosula (Dipterocarpaceae) highlights the ecological relevance of drought in aseasonal tropical rainforests.</title>
        <authorList>
            <person name="Ng K.K.S."/>
            <person name="Kobayashi M.J."/>
            <person name="Fawcett J.A."/>
            <person name="Hatakeyama M."/>
            <person name="Paape T."/>
            <person name="Ng C.H."/>
            <person name="Ang C.C."/>
            <person name="Tnah L.H."/>
            <person name="Lee C.T."/>
            <person name="Nishiyama T."/>
            <person name="Sese J."/>
            <person name="O'Brien M.J."/>
            <person name="Copetti D."/>
            <person name="Mohd Noor M.I."/>
            <person name="Ong R.C."/>
            <person name="Putra M."/>
            <person name="Sireger I.Z."/>
            <person name="Indrioko S."/>
            <person name="Kosugi Y."/>
            <person name="Izuno A."/>
            <person name="Isagi Y."/>
            <person name="Lee S.L."/>
            <person name="Shimizu K.K."/>
        </authorList>
    </citation>
    <scope>NUCLEOTIDE SEQUENCE [LARGE SCALE GENOMIC DNA]</scope>
    <source>
        <strain evidence="15">214</strain>
    </source>
</reference>
<keyword evidence="3" id="KW-0633">Potassium transport</keyword>
<evidence type="ECO:0000259" key="14">
    <source>
        <dbReference type="Pfam" id="PF23259"/>
    </source>
</evidence>
<dbReference type="EMBL" id="BPVZ01000056">
    <property type="protein sequence ID" value="GKV20812.1"/>
    <property type="molecule type" value="Genomic_DNA"/>
</dbReference>
<comment type="caution">
    <text evidence="15">The sequence shown here is derived from an EMBL/GenBank/DDBJ whole genome shotgun (WGS) entry which is preliminary data.</text>
</comment>
<feature type="region of interest" description="Disordered" evidence="10">
    <location>
        <begin position="743"/>
        <end position="763"/>
    </location>
</feature>
<evidence type="ECO:0000259" key="13">
    <source>
        <dbReference type="Pfam" id="PF23256"/>
    </source>
</evidence>
<keyword evidence="4 11" id="KW-0812">Transmembrane</keyword>
<dbReference type="Pfam" id="PF00999">
    <property type="entry name" value="Na_H_Exchanger"/>
    <property type="match status" value="1"/>
</dbReference>
<dbReference type="PANTHER" id="PTHR32468:SF74">
    <property type="entry name" value="CATION_H(+) ANTIPORTER 21-RELATED"/>
    <property type="match status" value="1"/>
</dbReference>
<dbReference type="InterPro" id="IPR057290">
    <property type="entry name" value="CHX17_C"/>
</dbReference>
<evidence type="ECO:0000256" key="6">
    <source>
        <dbReference type="ARBA" id="ARBA00022989"/>
    </source>
</evidence>
<accession>A0AAV5K9H9</accession>
<evidence type="ECO:0008006" key="17">
    <source>
        <dbReference type="Google" id="ProtNLM"/>
    </source>
</evidence>
<comment type="subcellular location">
    <subcellularLocation>
        <location evidence="1">Membrane</location>
        <topology evidence="1">Multi-pass membrane protein</topology>
    </subcellularLocation>
</comment>
<evidence type="ECO:0000313" key="16">
    <source>
        <dbReference type="Proteomes" id="UP001054252"/>
    </source>
</evidence>
<dbReference type="GO" id="GO:0016020">
    <property type="term" value="C:membrane"/>
    <property type="evidence" value="ECO:0007669"/>
    <property type="project" value="UniProtKB-SubCell"/>
</dbReference>
<dbReference type="InterPro" id="IPR050794">
    <property type="entry name" value="CPA2_transporter"/>
</dbReference>
<evidence type="ECO:0000256" key="8">
    <source>
        <dbReference type="ARBA" id="ARBA00023136"/>
    </source>
</evidence>
<keyword evidence="5" id="KW-0630">Potassium</keyword>
<evidence type="ECO:0000256" key="1">
    <source>
        <dbReference type="ARBA" id="ARBA00004141"/>
    </source>
</evidence>
<evidence type="ECO:0000259" key="12">
    <source>
        <dbReference type="Pfam" id="PF00999"/>
    </source>
</evidence>
<evidence type="ECO:0000256" key="5">
    <source>
        <dbReference type="ARBA" id="ARBA00022958"/>
    </source>
</evidence>
<dbReference type="PANTHER" id="PTHR32468">
    <property type="entry name" value="CATION/H + ANTIPORTER"/>
    <property type="match status" value="1"/>
</dbReference>
<comment type="similarity">
    <text evidence="9">Belongs to the monovalent cation:proton antiporter 2 (CPA2) transporter (TC 2.A.37) family. CHX (TC 2.A.37.4) subfamily.</text>
</comment>
<feature type="transmembrane region" description="Helical" evidence="11">
    <location>
        <begin position="204"/>
        <end position="225"/>
    </location>
</feature>
<dbReference type="Pfam" id="PF23259">
    <property type="entry name" value="CHX17_C"/>
    <property type="match status" value="1"/>
</dbReference>
<keyword evidence="16" id="KW-1185">Reference proteome</keyword>
<dbReference type="InterPro" id="IPR057291">
    <property type="entry name" value="CHX17_2nd"/>
</dbReference>
<evidence type="ECO:0000256" key="4">
    <source>
        <dbReference type="ARBA" id="ARBA00022692"/>
    </source>
</evidence>
<dbReference type="Pfam" id="PF23256">
    <property type="entry name" value="CHX17_2nd"/>
    <property type="match status" value="1"/>
</dbReference>
<evidence type="ECO:0000256" key="11">
    <source>
        <dbReference type="SAM" id="Phobius"/>
    </source>
</evidence>
<evidence type="ECO:0000256" key="3">
    <source>
        <dbReference type="ARBA" id="ARBA00022538"/>
    </source>
</evidence>
<feature type="transmembrane region" description="Helical" evidence="11">
    <location>
        <begin position="176"/>
        <end position="198"/>
    </location>
</feature>
<keyword evidence="6 11" id="KW-1133">Transmembrane helix</keyword>
<evidence type="ECO:0000256" key="7">
    <source>
        <dbReference type="ARBA" id="ARBA00023065"/>
    </source>
</evidence>
<dbReference type="AlphaFoldDB" id="A0AAV5K9H9"/>
<dbReference type="GO" id="GO:0006885">
    <property type="term" value="P:regulation of pH"/>
    <property type="evidence" value="ECO:0007669"/>
    <property type="project" value="TreeGrafter"/>
</dbReference>
<feature type="domain" description="Cation/H+ exchanger transmembrane" evidence="12">
    <location>
        <begin position="36"/>
        <end position="388"/>
    </location>
</feature>
<dbReference type="InterPro" id="IPR006153">
    <property type="entry name" value="Cation/H_exchanger_TM"/>
</dbReference>
<dbReference type="GO" id="GO:0015297">
    <property type="term" value="F:antiporter activity"/>
    <property type="evidence" value="ECO:0007669"/>
    <property type="project" value="InterPro"/>
</dbReference>
<proteinExistence type="inferred from homology"/>
<feature type="transmembrane region" description="Helical" evidence="11">
    <location>
        <begin position="45"/>
        <end position="61"/>
    </location>
</feature>
<keyword evidence="8 11" id="KW-0472">Membrane</keyword>
<dbReference type="GO" id="GO:0006813">
    <property type="term" value="P:potassium ion transport"/>
    <property type="evidence" value="ECO:0007669"/>
    <property type="project" value="UniProtKB-KW"/>
</dbReference>